<name>A0A8J6QQN8_9GAMM</name>
<protein>
    <submittedName>
        <fullName evidence="1">Uncharacterized protein</fullName>
    </submittedName>
</protein>
<reference evidence="1" key="1">
    <citation type="submission" date="2020-09" db="EMBL/GenBank/DDBJ databases">
        <title>A novel bacterium of genus Neiella, isolated from South China Sea.</title>
        <authorList>
            <person name="Huang H."/>
            <person name="Mo K."/>
            <person name="Hu Y."/>
        </authorList>
    </citation>
    <scope>NUCLEOTIDE SEQUENCE</scope>
    <source>
        <strain evidence="1">HB171785</strain>
    </source>
</reference>
<gene>
    <name evidence="1" type="ORF">IC617_08805</name>
</gene>
<dbReference type="EMBL" id="JACXAF010000009">
    <property type="protein sequence ID" value="MBD1389526.1"/>
    <property type="molecule type" value="Genomic_DNA"/>
</dbReference>
<keyword evidence="2" id="KW-1185">Reference proteome</keyword>
<organism evidence="1 2">
    <name type="scientific">Neiella litorisoli</name>
    <dbReference type="NCBI Taxonomy" id="2771431"/>
    <lineage>
        <taxon>Bacteria</taxon>
        <taxon>Pseudomonadati</taxon>
        <taxon>Pseudomonadota</taxon>
        <taxon>Gammaproteobacteria</taxon>
        <taxon>Alteromonadales</taxon>
        <taxon>Echinimonadaceae</taxon>
        <taxon>Neiella</taxon>
    </lineage>
</organism>
<sequence>MRLNQKKKLQLINWILEGLEGGQFEILLKEDDSGDLDPTPVFDVEALVSEARIAGILDF</sequence>
<proteinExistence type="predicted"/>
<comment type="caution">
    <text evidence="1">The sequence shown here is derived from an EMBL/GenBank/DDBJ whole genome shotgun (WGS) entry which is preliminary data.</text>
</comment>
<dbReference type="Proteomes" id="UP000638014">
    <property type="component" value="Unassembled WGS sequence"/>
</dbReference>
<dbReference type="AlphaFoldDB" id="A0A8J6QQN8"/>
<evidence type="ECO:0000313" key="1">
    <source>
        <dbReference type="EMBL" id="MBD1389526.1"/>
    </source>
</evidence>
<accession>A0A8J6QQN8</accession>
<dbReference type="RefSeq" id="WP_191144632.1">
    <property type="nucleotide sequence ID" value="NZ_JACXAF010000009.1"/>
</dbReference>
<evidence type="ECO:0000313" key="2">
    <source>
        <dbReference type="Proteomes" id="UP000638014"/>
    </source>
</evidence>